<feature type="region of interest" description="Disordered" evidence="7">
    <location>
        <begin position="50"/>
        <end position="76"/>
    </location>
</feature>
<evidence type="ECO:0000259" key="8">
    <source>
        <dbReference type="Pfam" id="PF07989"/>
    </source>
</evidence>
<feature type="region of interest" description="Disordered" evidence="7">
    <location>
        <begin position="974"/>
        <end position="1007"/>
    </location>
</feature>
<organism evidence="10 11">
    <name type="scientific">Cyphellophora attinorum</name>
    <dbReference type="NCBI Taxonomy" id="1664694"/>
    <lineage>
        <taxon>Eukaryota</taxon>
        <taxon>Fungi</taxon>
        <taxon>Dikarya</taxon>
        <taxon>Ascomycota</taxon>
        <taxon>Pezizomycotina</taxon>
        <taxon>Eurotiomycetes</taxon>
        <taxon>Chaetothyriomycetidae</taxon>
        <taxon>Chaetothyriales</taxon>
        <taxon>Cyphellophoraceae</taxon>
        <taxon>Cyphellophora</taxon>
    </lineage>
</organism>
<dbReference type="Proteomes" id="UP000038010">
    <property type="component" value="Unassembled WGS sequence"/>
</dbReference>
<feature type="compositionally biased region" description="Basic and acidic residues" evidence="7">
    <location>
        <begin position="1252"/>
        <end position="1269"/>
    </location>
</feature>
<feature type="region of interest" description="Disordered" evidence="7">
    <location>
        <begin position="398"/>
        <end position="420"/>
    </location>
</feature>
<evidence type="ECO:0000256" key="4">
    <source>
        <dbReference type="ARBA" id="ARBA00023054"/>
    </source>
</evidence>
<comment type="subcellular location">
    <subcellularLocation>
        <location evidence="1">Cytoplasm</location>
        <location evidence="1">Cytoskeleton</location>
        <location evidence="1">Microtubule organizing center</location>
    </subcellularLocation>
</comment>
<dbReference type="Gene3D" id="1.10.287.1490">
    <property type="match status" value="1"/>
</dbReference>
<keyword evidence="4 6" id="KW-0175">Coiled coil</keyword>
<dbReference type="GeneID" id="28735693"/>
<feature type="domain" description="Centrosomin N-terminal motif 1" evidence="8">
    <location>
        <begin position="181"/>
        <end position="253"/>
    </location>
</feature>
<keyword evidence="11" id="KW-1185">Reference proteome</keyword>
<dbReference type="Pfam" id="PF07989">
    <property type="entry name" value="Cnn_1N"/>
    <property type="match status" value="1"/>
</dbReference>
<proteinExistence type="predicted"/>
<dbReference type="PANTHER" id="PTHR43941">
    <property type="entry name" value="STRUCTURAL MAINTENANCE OF CHROMOSOMES PROTEIN 2"/>
    <property type="match status" value="1"/>
</dbReference>
<sequence length="1288" mass="146587">MPAPYIDTPQTNNDATYLTNGAGRLGDLSPEKSFFAPAGKQDLIAQMRSARNDGRGLRTPRPGTRDPLQLLPNGRNAKSEFTPLMKSVAKNNIAKRMSARKNGVAETPAGLKAGYGDSGTPLPGSDENSHLPGNDSSAAINSSQFTPHPQDLSSSAQSTPLAQLPPRNGGGGVVNDGNMMTLREQEGIIDKIEKENFGLKMKIHFLEDAMSKRGGEFNQAALRENTDLKVTKITMQRELHKFKKNIAQAEQDAEAYRLKLEEYRQQIKRRQADESTRAEMDRLIKEIQKKDELLEKFEDKSEAQQARETAELKRLREDLEDAQMELRQKERELDEKDDQIDALKINANKESSASAEVEDELESAKEQLVDLQRDLEAAQQEAKEAKEDREDAMIEKRKAEGDLEELQDEMANKSFTTKGLSRQLEEKMSNLEDEVDTLQQKLEQAQTELSEKSQAERGLQEKLREIEKEGASGSRHLQQDLELAKQQRDTFERKLTNMSKHAEDLEKELQTLSDEKNLLQSRHDALTTESSQLQKDLAQARKSISELENAVSDERRRSAQQDNILRAQHQQDVDLLNDQVDKLHREVNAKENDHAADLEEWEAKRKSLESASAKAEERAAGLQRTGTLSGKEMKLQEALESEKQRHVQEEKVLTKQIDELNEDLAMKRQAAENNRTEVNNAKEELRISIREQAVLKEKISELEEEIEVLQADMDQEHQLLEQFQQKSHESVDAQVLKLKKEKQTLQDSLANVQIDLSNVRRELSAAHADYEELESKVQKSSGTPNDTFNVDTEKRDLKRAKQKLETEVQRLTTEKDSLVASNQALEDEINAEMDRAAAEEERLTKELDQLRLQQLTSTDSRDRDLKSAKAKVTRLESRVKELEDLLDNQSKQVTFPGVDISGLKHDLADARKKETATAKRESELKSTNRDLRMQLNDLERELHDARLAQLKSPSVSPPPSNSKELARLRQELTSAQSDLQEARHRIRDLERSSRQPSSSTSEVHRLNEKIAEQQSLVSDLRLEIKDLQDQQQQTQNVAQTLRSRERDIKSLEAQLQRLGNRPNSKTNHAAVTDEDVSIVTADLAHRSHELQSTKRALTRIRAERQHANQRAESIETELEALQARYEGMLERLSSGKHSRDEVREKEMRGLIQEIQFLKARCKRAERLRKDAGWAKEWCVREGEVRRRCNEIDLKILREMGVKVPSREKYERKLTPKNKFRAGVFVVMAAMRLSKGEEEWAAWKGVGEKLKLASADAGRRKEDAGKERKATSGNEGRPRVRSSRGGVEV</sequence>
<feature type="coiled-coil region" evidence="6">
    <location>
        <begin position="1090"/>
        <end position="1167"/>
    </location>
</feature>
<comment type="caution">
    <text evidence="10">The sequence shown here is derived from an EMBL/GenBank/DDBJ whole genome shotgun (WGS) entry which is preliminary data.</text>
</comment>
<name>A0A0N0NI29_9EURO</name>
<dbReference type="InterPro" id="IPR019528">
    <property type="entry name" value="PACT_domain"/>
</dbReference>
<evidence type="ECO:0000313" key="10">
    <source>
        <dbReference type="EMBL" id="KPI35248.1"/>
    </source>
</evidence>
<keyword evidence="2" id="KW-0963">Cytoplasm</keyword>
<protein>
    <submittedName>
        <fullName evidence="10">Spindle pole body protein pcp1</fullName>
    </submittedName>
</protein>
<dbReference type="GO" id="GO:0005737">
    <property type="term" value="C:cytoplasm"/>
    <property type="evidence" value="ECO:0007669"/>
    <property type="project" value="UniProtKB-ARBA"/>
</dbReference>
<feature type="region of interest" description="Disordered" evidence="7">
    <location>
        <begin position="1252"/>
        <end position="1288"/>
    </location>
</feature>
<evidence type="ECO:0000256" key="1">
    <source>
        <dbReference type="ARBA" id="ARBA00004267"/>
    </source>
</evidence>
<dbReference type="STRING" id="1664694.A0A0N0NI29"/>
<reference evidence="10 11" key="1">
    <citation type="submission" date="2015-06" db="EMBL/GenBank/DDBJ databases">
        <title>Draft genome of the ant-associated black yeast Phialophora attae CBS 131958.</title>
        <authorList>
            <person name="Moreno L.F."/>
            <person name="Stielow B.J."/>
            <person name="de Hoog S."/>
            <person name="Vicente V.A."/>
            <person name="Weiss V.A."/>
            <person name="de Vries M."/>
            <person name="Cruz L.M."/>
            <person name="Souza E.M."/>
        </authorList>
    </citation>
    <scope>NUCLEOTIDE SEQUENCE [LARGE SCALE GENOMIC DNA]</scope>
    <source>
        <strain evidence="10 11">CBS 131958</strain>
    </source>
</reference>
<evidence type="ECO:0000256" key="6">
    <source>
        <dbReference type="SAM" id="Coils"/>
    </source>
</evidence>
<feature type="compositionally biased region" description="Low complexity" evidence="7">
    <location>
        <begin position="57"/>
        <end position="68"/>
    </location>
</feature>
<dbReference type="RefSeq" id="XP_017995211.1">
    <property type="nucleotide sequence ID" value="XM_018143813.1"/>
</dbReference>
<evidence type="ECO:0000256" key="5">
    <source>
        <dbReference type="ARBA" id="ARBA00023212"/>
    </source>
</evidence>
<evidence type="ECO:0000256" key="2">
    <source>
        <dbReference type="ARBA" id="ARBA00022490"/>
    </source>
</evidence>
<evidence type="ECO:0000259" key="9">
    <source>
        <dbReference type="Pfam" id="PF10495"/>
    </source>
</evidence>
<dbReference type="VEuPathDB" id="FungiDB:AB675_3735"/>
<evidence type="ECO:0000256" key="3">
    <source>
        <dbReference type="ARBA" id="ARBA00022553"/>
    </source>
</evidence>
<feature type="domain" description="Pericentrin/AKAP-450 centrosomal targeting" evidence="9">
    <location>
        <begin position="1160"/>
        <end position="1239"/>
    </location>
</feature>
<evidence type="ECO:0000313" key="11">
    <source>
        <dbReference type="Proteomes" id="UP000038010"/>
    </source>
</evidence>
<dbReference type="PANTHER" id="PTHR43941:SF1">
    <property type="entry name" value="STRUCTURAL MAINTENANCE OF CHROMOSOMES PROTEIN 2"/>
    <property type="match status" value="1"/>
</dbReference>
<dbReference type="Pfam" id="PF10495">
    <property type="entry name" value="PACT_coil_coil"/>
    <property type="match status" value="1"/>
</dbReference>
<feature type="compositionally biased region" description="Basic and acidic residues" evidence="7">
    <location>
        <begin position="324"/>
        <end position="334"/>
    </location>
</feature>
<dbReference type="InterPro" id="IPR012943">
    <property type="entry name" value="Cnn_1N"/>
</dbReference>
<feature type="region of interest" description="Disordered" evidence="7">
    <location>
        <begin position="521"/>
        <end position="560"/>
    </location>
</feature>
<accession>A0A0N0NI29</accession>
<feature type="region of interest" description="Disordered" evidence="7">
    <location>
        <begin position="911"/>
        <end position="931"/>
    </location>
</feature>
<dbReference type="GO" id="GO:0005815">
    <property type="term" value="C:microtubule organizing center"/>
    <property type="evidence" value="ECO:0007669"/>
    <property type="project" value="UniProtKB-SubCell"/>
</dbReference>
<feature type="compositionally biased region" description="Basic and acidic residues" evidence="7">
    <location>
        <begin position="980"/>
        <end position="993"/>
    </location>
</feature>
<keyword evidence="3" id="KW-0597">Phosphoprotein</keyword>
<dbReference type="EMBL" id="LFJN01000042">
    <property type="protein sequence ID" value="KPI35248.1"/>
    <property type="molecule type" value="Genomic_DNA"/>
</dbReference>
<evidence type="ECO:0000256" key="7">
    <source>
        <dbReference type="SAM" id="MobiDB-lite"/>
    </source>
</evidence>
<feature type="compositionally biased region" description="Polar residues" evidence="7">
    <location>
        <begin position="134"/>
        <end position="161"/>
    </location>
</feature>
<gene>
    <name evidence="10" type="ORF">AB675_3735</name>
</gene>
<keyword evidence="5" id="KW-0206">Cytoskeleton</keyword>
<dbReference type="OrthoDB" id="10255000at2759"/>
<feature type="region of interest" description="Disordered" evidence="7">
    <location>
        <begin position="323"/>
        <end position="364"/>
    </location>
</feature>
<feature type="region of interest" description="Disordered" evidence="7">
    <location>
        <begin position="98"/>
        <end position="178"/>
    </location>
</feature>